<dbReference type="AlphaFoldDB" id="A0A5C4RRH8"/>
<proteinExistence type="inferred from homology"/>
<dbReference type="PROSITE" id="PS01149">
    <property type="entry name" value="PSI_RSU"/>
    <property type="match status" value="1"/>
</dbReference>
<dbReference type="PANTHER" id="PTHR47683">
    <property type="entry name" value="PSEUDOURIDINE SYNTHASE FAMILY PROTEIN-RELATED"/>
    <property type="match status" value="1"/>
</dbReference>
<evidence type="ECO:0000259" key="8">
    <source>
        <dbReference type="SMART" id="SM00363"/>
    </source>
</evidence>
<dbReference type="GO" id="GO:0000455">
    <property type="term" value="P:enzyme-directed rRNA pseudouridine synthesis"/>
    <property type="evidence" value="ECO:0007669"/>
    <property type="project" value="UniProtKB-ARBA"/>
</dbReference>
<dbReference type="InterPro" id="IPR036986">
    <property type="entry name" value="S4_RNA-bd_sf"/>
</dbReference>
<evidence type="ECO:0000256" key="2">
    <source>
        <dbReference type="ARBA" id="ARBA00022552"/>
    </source>
</evidence>
<dbReference type="EMBL" id="SMDR01000002">
    <property type="protein sequence ID" value="TNJ33441.1"/>
    <property type="molecule type" value="Genomic_DNA"/>
</dbReference>
<dbReference type="SUPFAM" id="SSF55120">
    <property type="entry name" value="Pseudouridine synthase"/>
    <property type="match status" value="1"/>
</dbReference>
<dbReference type="InterPro" id="IPR020094">
    <property type="entry name" value="TruA/RsuA/RluB/E/F_N"/>
</dbReference>
<evidence type="ECO:0000313" key="10">
    <source>
        <dbReference type="Proteomes" id="UP000305760"/>
    </source>
</evidence>
<dbReference type="Gene3D" id="3.30.70.1560">
    <property type="entry name" value="Alpha-L RNA-binding motif"/>
    <property type="match status" value="1"/>
</dbReference>
<dbReference type="EC" id="5.4.99.-" evidence="7"/>
<evidence type="ECO:0000313" key="9">
    <source>
        <dbReference type="EMBL" id="TNJ33441.1"/>
    </source>
</evidence>
<organism evidence="9 10">
    <name type="scientific">Arenimonas terrae</name>
    <dbReference type="NCBI Taxonomy" id="2546226"/>
    <lineage>
        <taxon>Bacteria</taxon>
        <taxon>Pseudomonadati</taxon>
        <taxon>Pseudomonadota</taxon>
        <taxon>Gammaproteobacteria</taxon>
        <taxon>Lysobacterales</taxon>
        <taxon>Lysobacteraceae</taxon>
        <taxon>Arenimonas</taxon>
    </lineage>
</organism>
<dbReference type="NCBIfam" id="TIGR00093">
    <property type="entry name" value="pseudouridine synthase"/>
    <property type="match status" value="1"/>
</dbReference>
<feature type="domain" description="RNA-binding S4" evidence="8">
    <location>
        <begin position="15"/>
        <end position="80"/>
    </location>
</feature>
<keyword evidence="3 7" id="KW-0413">Isomerase</keyword>
<dbReference type="InterPro" id="IPR050343">
    <property type="entry name" value="RsuA_PseudoU_synthase"/>
</dbReference>
<dbReference type="InterPro" id="IPR042092">
    <property type="entry name" value="PsdUridine_s_RsuA/RluB/E/F_cat"/>
</dbReference>
<dbReference type="SMART" id="SM00363">
    <property type="entry name" value="S4"/>
    <property type="match status" value="1"/>
</dbReference>
<dbReference type="GO" id="GO:0003723">
    <property type="term" value="F:RNA binding"/>
    <property type="evidence" value="ECO:0007669"/>
    <property type="project" value="UniProtKB-KW"/>
</dbReference>
<dbReference type="Gene3D" id="3.30.70.580">
    <property type="entry name" value="Pseudouridine synthase I, catalytic domain, N-terminal subdomain"/>
    <property type="match status" value="1"/>
</dbReference>
<sequence>MQRRSPPPPAGAPRHGVARVLSKLGLCSRTQAAAWVREGRVAVNGRVVRDPEHPVRQDHDRLAVDGRELGAAERVYLALNKPRGLVTTASDERGRATVYACLEGAGLPWLAPVGRLDQASEGLLLMSNDPAWAAGITDPDTGPPKTYHVQVDALPDADLLARLEAGIVDEGERLSARSATLLRSGTRNAWLEIVLDEGRNRQIRRLLSAHGLEVLRLVRVAIGPLALGELGKGQWRRLDAAEVAALGRAAG</sequence>
<evidence type="ECO:0000256" key="7">
    <source>
        <dbReference type="RuleBase" id="RU003887"/>
    </source>
</evidence>
<dbReference type="Pfam" id="PF01479">
    <property type="entry name" value="S4"/>
    <property type="match status" value="1"/>
</dbReference>
<reference evidence="9 10" key="1">
    <citation type="submission" date="2019-03" db="EMBL/GenBank/DDBJ databases">
        <title>Arenimonas daejeonensis sp. nov., isolated from compost.</title>
        <authorList>
            <person name="Jeon C.O."/>
        </authorList>
    </citation>
    <scope>NUCLEOTIDE SEQUENCE [LARGE SCALE GENOMIC DNA]</scope>
    <source>
        <strain evidence="9 10">R29</strain>
    </source>
</reference>
<dbReference type="OrthoDB" id="9807213at2"/>
<name>A0A5C4RRH8_9GAMM</name>
<dbReference type="CDD" id="cd02870">
    <property type="entry name" value="PseudoU_synth_RsuA_like"/>
    <property type="match status" value="1"/>
</dbReference>
<dbReference type="InterPro" id="IPR020103">
    <property type="entry name" value="PsdUridine_synth_cat_dom_sf"/>
</dbReference>
<dbReference type="Proteomes" id="UP000305760">
    <property type="component" value="Unassembled WGS sequence"/>
</dbReference>
<dbReference type="PANTHER" id="PTHR47683:SF2">
    <property type="entry name" value="RNA-BINDING S4 DOMAIN-CONTAINING PROTEIN"/>
    <property type="match status" value="1"/>
</dbReference>
<dbReference type="PROSITE" id="PS50889">
    <property type="entry name" value="S4"/>
    <property type="match status" value="1"/>
</dbReference>
<dbReference type="InterPro" id="IPR002942">
    <property type="entry name" value="S4_RNA-bd"/>
</dbReference>
<comment type="caution">
    <text evidence="9">The sequence shown here is derived from an EMBL/GenBank/DDBJ whole genome shotgun (WGS) entry which is preliminary data.</text>
</comment>
<evidence type="ECO:0000256" key="3">
    <source>
        <dbReference type="ARBA" id="ARBA00023235"/>
    </source>
</evidence>
<accession>A0A5C4RRH8</accession>
<gene>
    <name evidence="9" type="ORF">E1B00_08735</name>
</gene>
<comment type="catalytic activity">
    <reaction evidence="5">
        <text>uridine(2604) in 23S rRNA = pseudouridine(2604) in 23S rRNA</text>
        <dbReference type="Rhea" id="RHEA:38875"/>
        <dbReference type="Rhea" id="RHEA-COMP:10093"/>
        <dbReference type="Rhea" id="RHEA-COMP:10094"/>
        <dbReference type="ChEBI" id="CHEBI:65314"/>
        <dbReference type="ChEBI" id="CHEBI:65315"/>
        <dbReference type="EC" id="5.4.99.21"/>
    </reaction>
</comment>
<comment type="catalytic activity">
    <reaction evidence="4">
        <text>uridine(35) in tRNA(Tyr) = pseudouridine(35) in tRNA(Tyr)</text>
        <dbReference type="Rhea" id="RHEA:60556"/>
        <dbReference type="Rhea" id="RHEA-COMP:15607"/>
        <dbReference type="Rhea" id="RHEA-COMP:15608"/>
        <dbReference type="ChEBI" id="CHEBI:65314"/>
        <dbReference type="ChEBI" id="CHEBI:65315"/>
    </reaction>
</comment>
<dbReference type="Gene3D" id="3.10.290.10">
    <property type="entry name" value="RNA-binding S4 domain"/>
    <property type="match status" value="1"/>
</dbReference>
<dbReference type="InterPro" id="IPR018496">
    <property type="entry name" value="PsdUridine_synth_RsuA/RluB_CS"/>
</dbReference>
<dbReference type="GO" id="GO:0160138">
    <property type="term" value="F:23S rRNA pseudouridine(2604) synthase activity"/>
    <property type="evidence" value="ECO:0007669"/>
    <property type="project" value="UniProtKB-EC"/>
</dbReference>
<keyword evidence="10" id="KW-1185">Reference proteome</keyword>
<evidence type="ECO:0000256" key="1">
    <source>
        <dbReference type="ARBA" id="ARBA00008348"/>
    </source>
</evidence>
<dbReference type="Pfam" id="PF00849">
    <property type="entry name" value="PseudoU_synth_2"/>
    <property type="match status" value="1"/>
</dbReference>
<protein>
    <recommendedName>
        <fullName evidence="7">Pseudouridine synthase</fullName>
        <ecNumber evidence="7">5.4.99.-</ecNumber>
    </recommendedName>
</protein>
<evidence type="ECO:0000256" key="4">
    <source>
        <dbReference type="ARBA" id="ARBA00036390"/>
    </source>
</evidence>
<dbReference type="InterPro" id="IPR000748">
    <property type="entry name" value="PsdUridine_synth_RsuA/RluB/E/F"/>
</dbReference>
<dbReference type="SUPFAM" id="SSF55174">
    <property type="entry name" value="Alpha-L RNA-binding motif"/>
    <property type="match status" value="1"/>
</dbReference>
<dbReference type="InterPro" id="IPR006145">
    <property type="entry name" value="PsdUridine_synth_RsuA/RluA"/>
</dbReference>
<evidence type="ECO:0000256" key="5">
    <source>
        <dbReference type="ARBA" id="ARBA00036535"/>
    </source>
</evidence>
<comment type="similarity">
    <text evidence="1 7">Belongs to the pseudouridine synthase RsuA family.</text>
</comment>
<keyword evidence="6" id="KW-0694">RNA-binding</keyword>
<evidence type="ECO:0000256" key="6">
    <source>
        <dbReference type="PROSITE-ProRule" id="PRU00182"/>
    </source>
</evidence>
<dbReference type="CDD" id="cd00165">
    <property type="entry name" value="S4"/>
    <property type="match status" value="1"/>
</dbReference>
<keyword evidence="2" id="KW-0698">rRNA processing</keyword>